<dbReference type="EMBL" id="CP054621">
    <property type="protein sequence ID" value="QKS54310.1"/>
    <property type="molecule type" value="Genomic_DNA"/>
</dbReference>
<dbReference type="GO" id="GO:0003677">
    <property type="term" value="F:DNA binding"/>
    <property type="evidence" value="ECO:0007669"/>
    <property type="project" value="UniProtKB-UniRule"/>
</dbReference>
<dbReference type="OrthoDB" id="1826980at2"/>
<keyword evidence="3 7" id="KW-0347">Helicase</keyword>
<name>A0A6N1ARU1_9PROT</name>
<dbReference type="InterPro" id="IPR003583">
    <property type="entry name" value="Hlx-hairpin-Hlx_DNA-bd_motif"/>
</dbReference>
<dbReference type="InterPro" id="IPR027417">
    <property type="entry name" value="P-loop_NTPase"/>
</dbReference>
<dbReference type="Pfam" id="PF18335">
    <property type="entry name" value="SH3_13"/>
    <property type="match status" value="1"/>
</dbReference>
<evidence type="ECO:0000256" key="3">
    <source>
        <dbReference type="HAMAP-Rule" id="MF_01488"/>
    </source>
</evidence>
<comment type="catalytic activity">
    <reaction evidence="3">
        <text>ATP + H2O = ADP + phosphate + H(+)</text>
        <dbReference type="Rhea" id="RHEA:13065"/>
        <dbReference type="ChEBI" id="CHEBI:15377"/>
        <dbReference type="ChEBI" id="CHEBI:15378"/>
        <dbReference type="ChEBI" id="CHEBI:30616"/>
        <dbReference type="ChEBI" id="CHEBI:43474"/>
        <dbReference type="ChEBI" id="CHEBI:456216"/>
        <dbReference type="EC" id="5.6.2.3"/>
    </reaction>
</comment>
<gene>
    <name evidence="3" type="primary">recD2</name>
    <name evidence="7" type="ORF">HUE56_28055</name>
</gene>
<dbReference type="GO" id="GO:0006281">
    <property type="term" value="P:DNA repair"/>
    <property type="evidence" value="ECO:0007669"/>
    <property type="project" value="InterPro"/>
</dbReference>
<sequence>MPNPSPSAQTRPTAENREPLSGLVERVTYHNAENGYCVLRVKVRGHKELVTVVGHAASVSPGEHVHASGLWEQHREHGPQFRATFLRSAPPTTLEGIEKYLGSGLIKGIGPVYGRKLAQAFGERVFDVIETQPQRLIEVPGIGPKRIAKITRAWAEQKIVREIMVFLQSHGVSTSRAVRIFKTYGADAIPLVTENPYRLARDIRGIGFKTADTIAERLGIPKDSMIRARAGVSYALLEAVSNGHCGLPEDDLLKLAEELLDIPQPTLVEAILLEVKEGSVVADTVRERRCIFLMHLWHAEREIADRLTVLAEGEPSWGLMDSGKAVPWVEEKLGIALATSQREAVAKALVSKVLVVTGGPGVGKTTIVRSILKILAAKGVTVALCAPTGRAAKRLSETTGLGAKTIHRLLETDPANGGFKRGAEAPLDCDLLVVDETSMVDVPLMAALLRALPRQAALLLVGDVDQLPSVGAGQVLADIIGSGAVPVARLTEIFRQAAESRIVTNAHRVNAGRMPDLEVPKDGDSDFYFVAADDPEIGARKVVEIVCDRIPRRFGLDAVRDVQVLAPMQRGLLGARGLNLALQEALNGDGSKPSIEKFGWTYRVGDKVMQIENDYEKEVYNGDIGTIVGLDAEEGELAIDFDGRLIPYPFGELDQVTLAYATTIHKSQGSEYPAVVIPVAMTHYMMLRRNLIYTGITRGKRLVVLVGQKRALALAVRTSDEGCRWSKLRELLFGRTEPSL</sequence>
<reference evidence="7 8" key="1">
    <citation type="submission" date="2020-06" db="EMBL/GenBank/DDBJ databases">
        <title>Complete genome of Azosprillum oryzae KACC14407.</title>
        <authorList>
            <person name="Kim M."/>
            <person name="Park Y.-J."/>
            <person name="Shin J.-H."/>
        </authorList>
    </citation>
    <scope>NUCLEOTIDE SEQUENCE [LARGE SCALE GENOMIC DNA]</scope>
    <source>
        <strain evidence="7 8">KACC 14407</strain>
        <plasmid evidence="7 8">unnamed6</plasmid>
    </source>
</reference>
<dbReference type="Pfam" id="PF23139">
    <property type="entry name" value="OB_YrrC"/>
    <property type="match status" value="1"/>
</dbReference>
<dbReference type="Gene3D" id="1.10.150.20">
    <property type="entry name" value="5' to 3' exonuclease, C-terminal subdomain"/>
    <property type="match status" value="1"/>
</dbReference>
<evidence type="ECO:0000256" key="4">
    <source>
        <dbReference type="SAM" id="MobiDB-lite"/>
    </source>
</evidence>
<accession>A0A6N1ARU1</accession>
<geneLocation type="plasmid" evidence="7 8">
    <name>unnamed6</name>
</geneLocation>
<feature type="binding site" evidence="3">
    <location>
        <begin position="361"/>
        <end position="365"/>
    </location>
    <ligand>
        <name>ATP</name>
        <dbReference type="ChEBI" id="CHEBI:30616"/>
    </ligand>
</feature>
<organism evidence="7 8">
    <name type="scientific">Azospirillum oryzae</name>
    <dbReference type="NCBI Taxonomy" id="286727"/>
    <lineage>
        <taxon>Bacteria</taxon>
        <taxon>Pseudomonadati</taxon>
        <taxon>Pseudomonadota</taxon>
        <taxon>Alphaproteobacteria</taxon>
        <taxon>Rhodospirillales</taxon>
        <taxon>Azospirillaceae</taxon>
        <taxon>Azospirillum</taxon>
    </lineage>
</organism>
<evidence type="ECO:0000259" key="6">
    <source>
        <dbReference type="SMART" id="SM00382"/>
    </source>
</evidence>
<feature type="domain" description="Helix-hairpin-helix DNA-binding motif class 1" evidence="5">
    <location>
        <begin position="134"/>
        <end position="153"/>
    </location>
</feature>
<dbReference type="InterPro" id="IPR027785">
    <property type="entry name" value="UvrD-like_helicase_C"/>
</dbReference>
<dbReference type="CDD" id="cd18809">
    <property type="entry name" value="SF1_C_RecD"/>
    <property type="match status" value="1"/>
</dbReference>
<dbReference type="GO" id="GO:0043139">
    <property type="term" value="F:5'-3' DNA helicase activity"/>
    <property type="evidence" value="ECO:0007669"/>
    <property type="project" value="UniProtKB-UniRule"/>
</dbReference>
<dbReference type="GO" id="GO:0006310">
    <property type="term" value="P:DNA recombination"/>
    <property type="evidence" value="ECO:0007669"/>
    <property type="project" value="InterPro"/>
</dbReference>
<dbReference type="HAMAP" id="MF_01488">
    <property type="entry name" value="RecD2"/>
    <property type="match status" value="1"/>
</dbReference>
<keyword evidence="1 3" id="KW-0547">Nucleotide-binding</keyword>
<dbReference type="CDD" id="cd17933">
    <property type="entry name" value="DEXSc_RecD-like"/>
    <property type="match status" value="1"/>
</dbReference>
<dbReference type="InterPro" id="IPR041451">
    <property type="entry name" value="RecD2_SH13"/>
</dbReference>
<dbReference type="SUPFAM" id="SSF47781">
    <property type="entry name" value="RuvA domain 2-like"/>
    <property type="match status" value="1"/>
</dbReference>
<dbReference type="Pfam" id="PF13538">
    <property type="entry name" value="UvrD_C_2"/>
    <property type="match status" value="1"/>
</dbReference>
<evidence type="ECO:0000313" key="7">
    <source>
        <dbReference type="EMBL" id="QKS54310.1"/>
    </source>
</evidence>
<dbReference type="InterPro" id="IPR003593">
    <property type="entry name" value="AAA+_ATPase"/>
</dbReference>
<dbReference type="InterPro" id="IPR050534">
    <property type="entry name" value="Coronavir_polyprotein_1ab"/>
</dbReference>
<comment type="function">
    <text evidence="3">DNA-dependent ATPase and ATP-dependent 5'-3' DNA helicase. Has no activity on blunt DNA or DNA with 3'-overhangs, requires at least 10 bases of 5'-ssDNA for helicase activity.</text>
</comment>
<dbReference type="SMART" id="SM00382">
    <property type="entry name" value="AAA"/>
    <property type="match status" value="1"/>
</dbReference>
<keyword evidence="2 3" id="KW-0067">ATP-binding</keyword>
<dbReference type="Pfam" id="PF14490">
    <property type="entry name" value="HHH_RecD2"/>
    <property type="match status" value="1"/>
</dbReference>
<dbReference type="Proteomes" id="UP000509702">
    <property type="component" value="Plasmid unnamed6"/>
</dbReference>
<dbReference type="SUPFAM" id="SSF52540">
    <property type="entry name" value="P-loop containing nucleoside triphosphate hydrolases"/>
    <property type="match status" value="2"/>
</dbReference>
<feature type="domain" description="Helix-hairpin-helix DNA-binding motif class 1" evidence="5">
    <location>
        <begin position="198"/>
        <end position="217"/>
    </location>
</feature>
<dbReference type="AlphaFoldDB" id="A0A6N1ARU1"/>
<dbReference type="InterPro" id="IPR010994">
    <property type="entry name" value="RuvA_2-like"/>
</dbReference>
<proteinExistence type="inferred from homology"/>
<feature type="region of interest" description="Disordered" evidence="4">
    <location>
        <begin position="1"/>
        <end position="20"/>
    </location>
</feature>
<dbReference type="GO" id="GO:0009338">
    <property type="term" value="C:exodeoxyribonuclease V complex"/>
    <property type="evidence" value="ECO:0007669"/>
    <property type="project" value="TreeGrafter"/>
</dbReference>
<dbReference type="Gene3D" id="3.40.50.300">
    <property type="entry name" value="P-loop containing nucleotide triphosphate hydrolases"/>
    <property type="match status" value="2"/>
</dbReference>
<evidence type="ECO:0000256" key="2">
    <source>
        <dbReference type="ARBA" id="ARBA00022840"/>
    </source>
</evidence>
<feature type="domain" description="AAA+ ATPase" evidence="6">
    <location>
        <begin position="350"/>
        <end position="498"/>
    </location>
</feature>
<dbReference type="PANTHER" id="PTHR43788">
    <property type="entry name" value="DNA2/NAM7 HELICASE FAMILY MEMBER"/>
    <property type="match status" value="1"/>
</dbReference>
<evidence type="ECO:0000313" key="8">
    <source>
        <dbReference type="Proteomes" id="UP000509702"/>
    </source>
</evidence>
<keyword evidence="7" id="KW-0614">Plasmid</keyword>
<dbReference type="InterPro" id="IPR006345">
    <property type="entry name" value="RecD2"/>
</dbReference>
<dbReference type="NCBIfam" id="TIGR01448">
    <property type="entry name" value="recD_rel"/>
    <property type="match status" value="1"/>
</dbReference>
<dbReference type="SMART" id="SM00278">
    <property type="entry name" value="HhH1"/>
    <property type="match status" value="3"/>
</dbReference>
<feature type="compositionally biased region" description="Polar residues" evidence="4">
    <location>
        <begin position="1"/>
        <end position="13"/>
    </location>
</feature>
<dbReference type="Gene3D" id="1.10.10.2220">
    <property type="match status" value="1"/>
</dbReference>
<dbReference type="KEGG" id="aoz:HUE56_28055"/>
<feature type="domain" description="Helix-hairpin-helix DNA-binding motif class 1" evidence="5">
    <location>
        <begin position="393"/>
        <end position="412"/>
    </location>
</feature>
<evidence type="ECO:0000256" key="1">
    <source>
        <dbReference type="ARBA" id="ARBA00022741"/>
    </source>
</evidence>
<dbReference type="PANTHER" id="PTHR43788:SF6">
    <property type="entry name" value="DNA HELICASE B"/>
    <property type="match status" value="1"/>
</dbReference>
<dbReference type="InterPro" id="IPR029493">
    <property type="entry name" value="RecD2-like_HHH"/>
</dbReference>
<dbReference type="GO" id="GO:0017116">
    <property type="term" value="F:single-stranded DNA helicase activity"/>
    <property type="evidence" value="ECO:0007669"/>
    <property type="project" value="TreeGrafter"/>
</dbReference>
<protein>
    <recommendedName>
        <fullName evidence="3">ATP-dependent RecD2 DNA helicase</fullName>
        <ecNumber evidence="3">5.6.2.3</ecNumber>
    </recommendedName>
    <alternativeName>
        <fullName evidence="3">DNA 5'-3' helicase subunit RecD2</fullName>
    </alternativeName>
</protein>
<dbReference type="EC" id="5.6.2.3" evidence="3"/>
<dbReference type="InterPro" id="IPR055446">
    <property type="entry name" value="RecD2_N_OB"/>
</dbReference>
<keyword evidence="8" id="KW-1185">Reference proteome</keyword>
<dbReference type="Gene3D" id="2.30.30.940">
    <property type="match status" value="1"/>
</dbReference>
<keyword evidence="3" id="KW-0238">DNA-binding</keyword>
<dbReference type="RefSeq" id="WP_149201851.1">
    <property type="nucleotide sequence ID" value="NZ_BSOV01000103.1"/>
</dbReference>
<dbReference type="GO" id="GO:0005524">
    <property type="term" value="F:ATP binding"/>
    <property type="evidence" value="ECO:0007669"/>
    <property type="project" value="UniProtKB-UniRule"/>
</dbReference>
<keyword evidence="3" id="KW-0378">Hydrolase</keyword>
<comment type="similarity">
    <text evidence="3">Belongs to the RecD family. RecD2 subfamily.</text>
</comment>
<dbReference type="GO" id="GO:0016787">
    <property type="term" value="F:hydrolase activity"/>
    <property type="evidence" value="ECO:0007669"/>
    <property type="project" value="UniProtKB-KW"/>
</dbReference>
<keyword evidence="3" id="KW-0413">Isomerase</keyword>
<dbReference type="Pfam" id="PF14520">
    <property type="entry name" value="HHH_5"/>
    <property type="match status" value="1"/>
</dbReference>
<evidence type="ECO:0000259" key="5">
    <source>
        <dbReference type="SMART" id="SM00278"/>
    </source>
</evidence>
<dbReference type="Pfam" id="PF13245">
    <property type="entry name" value="AAA_19"/>
    <property type="match status" value="1"/>
</dbReference>